<dbReference type="PANTHER" id="PTHR11461:SF211">
    <property type="entry name" value="GH10112P-RELATED"/>
    <property type="match status" value="1"/>
</dbReference>
<dbReference type="Proteomes" id="UP000287394">
    <property type="component" value="Chromosome"/>
</dbReference>
<reference evidence="2 3" key="1">
    <citation type="journal article" date="2019" name="Int. J. Syst. Evol. Microbiol.">
        <title>Capsulimonas corticalis gen. nov., sp. nov., an aerobic capsulated bacterium, of a novel bacterial order, Capsulimonadales ord. nov., of the class Armatimonadia of the phylum Armatimonadetes.</title>
        <authorList>
            <person name="Li J."/>
            <person name="Kudo C."/>
            <person name="Tonouchi A."/>
        </authorList>
    </citation>
    <scope>NUCLEOTIDE SEQUENCE [LARGE SCALE GENOMIC DNA]</scope>
    <source>
        <strain evidence="2 3">AX-7</strain>
    </source>
</reference>
<dbReference type="InterPro" id="IPR000215">
    <property type="entry name" value="Serpin_fam"/>
</dbReference>
<dbReference type="Gene3D" id="2.30.39.10">
    <property type="entry name" value="Alpha-1-antitrypsin, domain 1"/>
    <property type="match status" value="1"/>
</dbReference>
<dbReference type="GO" id="GO:0005615">
    <property type="term" value="C:extracellular space"/>
    <property type="evidence" value="ECO:0007669"/>
    <property type="project" value="InterPro"/>
</dbReference>
<name>A0A402D0F5_9BACT</name>
<sequence>MPTAGRFWGMPSCVCVFGAVSLLAGCGQGAPPARDVKVVAADAHVRQVAAANTDFGFRLLRRLALEKTDANVFFSPFGVTQALTVAMNGADGSTQATISQTLGLQGIAIKDINSANTLLLPSLESADPQVDLSVANSIWVGKGITPSAAFQQICVQSYDAQAAALDFSSPSAADTINSWVDNKTNGKIDKIVSPSDIADSQMVLTNAVYFHGKWGSAFEKPLTRNGLFHLASARVKTLPFMSQDATFNYLDSKTLQAVSLPYGDGRISLYIIAPKDSGGLNAFLSTFHPSDWNDLLQNMRPASMTMIMPRFHVSYEARLNDALASLGMGAAFQPGANFSPMGLRDGLISAARHKAILEVDEEGTIAAASTEIYMTASVKMPPVNVMRVDRPFFCAIRDNATGTLLFAGAIRDPEAM</sequence>
<evidence type="ECO:0000313" key="2">
    <source>
        <dbReference type="EMBL" id="BDI33681.1"/>
    </source>
</evidence>
<organism evidence="2 3">
    <name type="scientific">Capsulimonas corticalis</name>
    <dbReference type="NCBI Taxonomy" id="2219043"/>
    <lineage>
        <taxon>Bacteria</taxon>
        <taxon>Bacillati</taxon>
        <taxon>Armatimonadota</taxon>
        <taxon>Armatimonadia</taxon>
        <taxon>Capsulimonadales</taxon>
        <taxon>Capsulimonadaceae</taxon>
        <taxon>Capsulimonas</taxon>
    </lineage>
</organism>
<evidence type="ECO:0000256" key="1">
    <source>
        <dbReference type="RuleBase" id="RU000411"/>
    </source>
</evidence>
<dbReference type="InterPro" id="IPR036186">
    <property type="entry name" value="Serpin_sf"/>
</dbReference>
<dbReference type="PANTHER" id="PTHR11461">
    <property type="entry name" value="SERINE PROTEASE INHIBITOR, SERPIN"/>
    <property type="match status" value="1"/>
</dbReference>
<dbReference type="InterPro" id="IPR042178">
    <property type="entry name" value="Serpin_sf_1"/>
</dbReference>
<proteinExistence type="inferred from homology"/>
<accession>A0A402D0F5</accession>
<comment type="similarity">
    <text evidence="1">Belongs to the serpin family.</text>
</comment>
<dbReference type="InterPro" id="IPR023795">
    <property type="entry name" value="Serpin_CS"/>
</dbReference>
<protein>
    <submittedName>
        <fullName evidence="2">Serine protease inhibitor</fullName>
    </submittedName>
</protein>
<dbReference type="Pfam" id="PF00079">
    <property type="entry name" value="Serpin"/>
    <property type="match status" value="1"/>
</dbReference>
<evidence type="ECO:0000313" key="3">
    <source>
        <dbReference type="Proteomes" id="UP000287394"/>
    </source>
</evidence>
<dbReference type="EMBL" id="AP025739">
    <property type="protein sequence ID" value="BDI33681.1"/>
    <property type="molecule type" value="Genomic_DNA"/>
</dbReference>
<dbReference type="InterPro" id="IPR042185">
    <property type="entry name" value="Serpin_sf_2"/>
</dbReference>
<dbReference type="SUPFAM" id="SSF56574">
    <property type="entry name" value="Serpins"/>
    <property type="match status" value="1"/>
</dbReference>
<keyword evidence="3" id="KW-1185">Reference proteome</keyword>
<dbReference type="RefSeq" id="WP_165864404.1">
    <property type="nucleotide sequence ID" value="NZ_AP025739.1"/>
</dbReference>
<dbReference type="AlphaFoldDB" id="A0A402D0F5"/>
<dbReference type="PROSITE" id="PS51257">
    <property type="entry name" value="PROKAR_LIPOPROTEIN"/>
    <property type="match status" value="1"/>
</dbReference>
<dbReference type="InterPro" id="IPR023796">
    <property type="entry name" value="Serpin_dom"/>
</dbReference>
<dbReference type="GO" id="GO:0004867">
    <property type="term" value="F:serine-type endopeptidase inhibitor activity"/>
    <property type="evidence" value="ECO:0007669"/>
    <property type="project" value="InterPro"/>
</dbReference>
<dbReference type="Gene3D" id="3.30.497.10">
    <property type="entry name" value="Antithrombin, subunit I, domain 2"/>
    <property type="match status" value="1"/>
</dbReference>
<dbReference type="PROSITE" id="PS00284">
    <property type="entry name" value="SERPIN"/>
    <property type="match status" value="1"/>
</dbReference>
<dbReference type="SMART" id="SM00093">
    <property type="entry name" value="SERPIN"/>
    <property type="match status" value="1"/>
</dbReference>
<dbReference type="KEGG" id="ccot:CCAX7_57320"/>
<dbReference type="CDD" id="cd19588">
    <property type="entry name" value="serpin_miropin-like"/>
    <property type="match status" value="1"/>
</dbReference>
<gene>
    <name evidence="2" type="ORF">CCAX7_57320</name>
</gene>